<dbReference type="PANTHER" id="PTHR42760">
    <property type="entry name" value="SHORT-CHAIN DEHYDROGENASES/REDUCTASES FAMILY MEMBER"/>
    <property type="match status" value="1"/>
</dbReference>
<dbReference type="GO" id="GO:0016616">
    <property type="term" value="F:oxidoreductase activity, acting on the CH-OH group of donors, NAD or NADP as acceptor"/>
    <property type="evidence" value="ECO:0007669"/>
    <property type="project" value="TreeGrafter"/>
</dbReference>
<evidence type="ECO:0000256" key="1">
    <source>
        <dbReference type="ARBA" id="ARBA00006484"/>
    </source>
</evidence>
<dbReference type="PRINTS" id="PR00080">
    <property type="entry name" value="SDRFAMILY"/>
</dbReference>
<dbReference type="InterPro" id="IPR002347">
    <property type="entry name" value="SDR_fam"/>
</dbReference>
<dbReference type="PANTHER" id="PTHR42760:SF133">
    <property type="entry name" value="3-OXOACYL-[ACYL-CARRIER-PROTEIN] REDUCTASE"/>
    <property type="match status" value="1"/>
</dbReference>
<keyword evidence="2" id="KW-0560">Oxidoreductase</keyword>
<organism evidence="3 4">
    <name type="scientific">Sphingopyxis panaciterrulae</name>
    <dbReference type="NCBI Taxonomy" id="462372"/>
    <lineage>
        <taxon>Bacteria</taxon>
        <taxon>Pseudomonadati</taxon>
        <taxon>Pseudomonadota</taxon>
        <taxon>Alphaproteobacteria</taxon>
        <taxon>Sphingomonadales</taxon>
        <taxon>Sphingomonadaceae</taxon>
        <taxon>Sphingopyxis</taxon>
    </lineage>
</organism>
<evidence type="ECO:0000313" key="3">
    <source>
        <dbReference type="EMBL" id="MBB5705143.1"/>
    </source>
</evidence>
<proteinExistence type="inferred from homology"/>
<dbReference type="NCBIfam" id="NF005559">
    <property type="entry name" value="PRK07231.1"/>
    <property type="match status" value="1"/>
</dbReference>
<evidence type="ECO:0000256" key="2">
    <source>
        <dbReference type="ARBA" id="ARBA00023002"/>
    </source>
</evidence>
<comment type="similarity">
    <text evidence="1">Belongs to the short-chain dehydrogenases/reductases (SDR) family.</text>
</comment>
<reference evidence="3 4" key="1">
    <citation type="submission" date="2020-08" db="EMBL/GenBank/DDBJ databases">
        <title>Genomic Encyclopedia of Type Strains, Phase IV (KMG-IV): sequencing the most valuable type-strain genomes for metagenomic binning, comparative biology and taxonomic classification.</title>
        <authorList>
            <person name="Goeker M."/>
        </authorList>
    </citation>
    <scope>NUCLEOTIDE SEQUENCE [LARGE SCALE GENOMIC DNA]</scope>
    <source>
        <strain evidence="3 4">DSM 27163</strain>
    </source>
</reference>
<dbReference type="EMBL" id="JACIJH010000001">
    <property type="protein sequence ID" value="MBB5705143.1"/>
    <property type="molecule type" value="Genomic_DNA"/>
</dbReference>
<dbReference type="Pfam" id="PF13561">
    <property type="entry name" value="adh_short_C2"/>
    <property type="match status" value="1"/>
</dbReference>
<gene>
    <name evidence="3" type="ORF">FHR21_000468</name>
</gene>
<evidence type="ECO:0000313" key="4">
    <source>
        <dbReference type="Proteomes" id="UP000537161"/>
    </source>
</evidence>
<dbReference type="InterPro" id="IPR020904">
    <property type="entry name" value="Sc_DH/Rdtase_CS"/>
</dbReference>
<dbReference type="Proteomes" id="UP000537161">
    <property type="component" value="Unassembled WGS sequence"/>
</dbReference>
<keyword evidence="4" id="KW-1185">Reference proteome</keyword>
<sequence length="246" mass="24787">MSGSLAGKAALVTGGAGGIGSAIVRRFAAEGARVLAADVDAPGLDRLAADLPGVRTCVADITRADGVAALFAAMIEGFGRIDILVNNAGIGGPRTQRLHELALDDFDAVMAANLRAPLALTQAALPLMIGQGGGAIVNLASPAGFHAVPRVGPYSISKAGMVMLTKQTAREYAAEGIRANAVAPGVTRTPILDDLPAAHLDQIVAAIPQGRIARPDEIASMVAYLASDDASYVNGSIVMVDGAAGT</sequence>
<dbReference type="FunFam" id="3.40.50.720:FF:000084">
    <property type="entry name" value="Short-chain dehydrogenase reductase"/>
    <property type="match status" value="1"/>
</dbReference>
<comment type="caution">
    <text evidence="3">The sequence shown here is derived from an EMBL/GenBank/DDBJ whole genome shotgun (WGS) entry which is preliminary data.</text>
</comment>
<dbReference type="InterPro" id="IPR036291">
    <property type="entry name" value="NAD(P)-bd_dom_sf"/>
</dbReference>
<dbReference type="SUPFAM" id="SSF51735">
    <property type="entry name" value="NAD(P)-binding Rossmann-fold domains"/>
    <property type="match status" value="1"/>
</dbReference>
<dbReference type="CDD" id="cd05233">
    <property type="entry name" value="SDR_c"/>
    <property type="match status" value="1"/>
</dbReference>
<dbReference type="RefSeq" id="WP_184094909.1">
    <property type="nucleotide sequence ID" value="NZ_JACIJH010000001.1"/>
</dbReference>
<accession>A0A7W9B2R4</accession>
<dbReference type="PRINTS" id="PR00081">
    <property type="entry name" value="GDHRDH"/>
</dbReference>
<name>A0A7W9B2R4_9SPHN</name>
<dbReference type="Gene3D" id="3.40.50.720">
    <property type="entry name" value="NAD(P)-binding Rossmann-like Domain"/>
    <property type="match status" value="1"/>
</dbReference>
<dbReference type="PROSITE" id="PS00061">
    <property type="entry name" value="ADH_SHORT"/>
    <property type="match status" value="1"/>
</dbReference>
<protein>
    <submittedName>
        <fullName evidence="3">NAD(P)-dependent dehydrogenase (Short-subunit alcohol dehydrogenase family)</fullName>
    </submittedName>
</protein>
<dbReference type="AlphaFoldDB" id="A0A7W9B2R4"/>